<dbReference type="PANTHER" id="PTHR31435">
    <property type="entry name" value="PROTEIN NATD1"/>
    <property type="match status" value="1"/>
</dbReference>
<sequence>MQIQHEENHAQGAFFILDDQQQRVAELTYYFIDEKTINANHTYVSETLRGQGVADKLYQALVAFIQENQLKLVPSCSYIAKNGSVITRKIEILTLSC</sequence>
<dbReference type="EMBL" id="UFSP01000001">
    <property type="protein sequence ID" value="SSY93815.1"/>
    <property type="molecule type" value="Genomic_DNA"/>
</dbReference>
<dbReference type="Pfam" id="PF14542">
    <property type="entry name" value="Acetyltransf_CG"/>
    <property type="match status" value="1"/>
</dbReference>
<dbReference type="InterPro" id="IPR031165">
    <property type="entry name" value="GNAT_YJDJ"/>
</dbReference>
<dbReference type="PROSITE" id="PS51729">
    <property type="entry name" value="GNAT_YJDJ"/>
    <property type="match status" value="1"/>
</dbReference>
<dbReference type="STRING" id="732.ADJ80_00050"/>
<evidence type="ECO:0000313" key="2">
    <source>
        <dbReference type="EMBL" id="SSY93815.1"/>
    </source>
</evidence>
<evidence type="ECO:0000313" key="3">
    <source>
        <dbReference type="Proteomes" id="UP000253728"/>
    </source>
</evidence>
<organism evidence="2 3">
    <name type="scientific">Aggregatibacter aphrophilus</name>
    <name type="common">Haemophilus aphrophilus</name>
    <dbReference type="NCBI Taxonomy" id="732"/>
    <lineage>
        <taxon>Bacteria</taxon>
        <taxon>Pseudomonadati</taxon>
        <taxon>Pseudomonadota</taxon>
        <taxon>Gammaproteobacteria</taxon>
        <taxon>Pasteurellales</taxon>
        <taxon>Pasteurellaceae</taxon>
        <taxon>Aggregatibacter</taxon>
    </lineage>
</organism>
<dbReference type="PANTHER" id="PTHR31435:SF10">
    <property type="entry name" value="BSR4717 PROTEIN"/>
    <property type="match status" value="1"/>
</dbReference>
<name>A0A336N5B1_AGGAP</name>
<evidence type="ECO:0000259" key="1">
    <source>
        <dbReference type="PROSITE" id="PS51729"/>
    </source>
</evidence>
<dbReference type="InterPro" id="IPR045057">
    <property type="entry name" value="Gcn5-rel_NAT"/>
</dbReference>
<dbReference type="AlphaFoldDB" id="A0A336N5B1"/>
<dbReference type="Proteomes" id="UP000253728">
    <property type="component" value="Unassembled WGS sequence"/>
</dbReference>
<dbReference type="InterPro" id="IPR016181">
    <property type="entry name" value="Acyl_CoA_acyltransferase"/>
</dbReference>
<proteinExistence type="predicted"/>
<dbReference type="Gene3D" id="3.40.630.30">
    <property type="match status" value="1"/>
</dbReference>
<protein>
    <recommendedName>
        <fullName evidence="1">N-acetyltransferase domain-containing protein</fullName>
    </recommendedName>
</protein>
<accession>A0A336N5B1</accession>
<feature type="domain" description="N-acetyltransferase" evidence="1">
    <location>
        <begin position="6"/>
        <end position="97"/>
    </location>
</feature>
<gene>
    <name evidence="2" type="ORF">NCTC5908_00559</name>
</gene>
<dbReference type="SUPFAM" id="SSF55729">
    <property type="entry name" value="Acyl-CoA N-acyltransferases (Nat)"/>
    <property type="match status" value="1"/>
</dbReference>
<reference evidence="2 3" key="1">
    <citation type="submission" date="2018-06" db="EMBL/GenBank/DDBJ databases">
        <authorList>
            <consortium name="Pathogen Informatics"/>
            <person name="Doyle S."/>
        </authorList>
    </citation>
    <scope>NUCLEOTIDE SEQUENCE [LARGE SCALE GENOMIC DNA]</scope>
    <source>
        <strain evidence="2 3">NCTC5908</strain>
    </source>
</reference>